<gene>
    <name evidence="2" type="ORF">CR513_23456</name>
</gene>
<feature type="compositionally biased region" description="Basic and acidic residues" evidence="1">
    <location>
        <begin position="116"/>
        <end position="125"/>
    </location>
</feature>
<evidence type="ECO:0000313" key="2">
    <source>
        <dbReference type="EMBL" id="RDX94188.1"/>
    </source>
</evidence>
<feature type="region of interest" description="Disordered" evidence="1">
    <location>
        <begin position="887"/>
        <end position="915"/>
    </location>
</feature>
<feature type="region of interest" description="Disordered" evidence="1">
    <location>
        <begin position="498"/>
        <end position="520"/>
    </location>
</feature>
<evidence type="ECO:0000313" key="3">
    <source>
        <dbReference type="Proteomes" id="UP000257109"/>
    </source>
</evidence>
<dbReference type="AlphaFoldDB" id="A0A371GUF7"/>
<dbReference type="PANTHER" id="PTHR31344">
    <property type="entry name" value="NUCLEAR PORE COMPLEX PROTEIN NUP205"/>
    <property type="match status" value="1"/>
</dbReference>
<dbReference type="Proteomes" id="UP000257109">
    <property type="component" value="Unassembled WGS sequence"/>
</dbReference>
<feature type="compositionally biased region" description="Low complexity" evidence="1">
    <location>
        <begin position="278"/>
        <end position="313"/>
    </location>
</feature>
<feature type="compositionally biased region" description="Basic and acidic residues" evidence="1">
    <location>
        <begin position="134"/>
        <end position="145"/>
    </location>
</feature>
<feature type="compositionally biased region" description="Polar residues" evidence="1">
    <location>
        <begin position="230"/>
        <end position="239"/>
    </location>
</feature>
<feature type="compositionally biased region" description="Polar residues" evidence="1">
    <location>
        <begin position="146"/>
        <end position="165"/>
    </location>
</feature>
<feature type="non-terminal residue" evidence="2">
    <location>
        <position position="1"/>
    </location>
</feature>
<dbReference type="OrthoDB" id="20172at2759"/>
<organism evidence="2 3">
    <name type="scientific">Mucuna pruriens</name>
    <name type="common">Velvet bean</name>
    <name type="synonym">Dolichos pruriens</name>
    <dbReference type="NCBI Taxonomy" id="157652"/>
    <lineage>
        <taxon>Eukaryota</taxon>
        <taxon>Viridiplantae</taxon>
        <taxon>Streptophyta</taxon>
        <taxon>Embryophyta</taxon>
        <taxon>Tracheophyta</taxon>
        <taxon>Spermatophyta</taxon>
        <taxon>Magnoliopsida</taxon>
        <taxon>eudicotyledons</taxon>
        <taxon>Gunneridae</taxon>
        <taxon>Pentapetalae</taxon>
        <taxon>rosids</taxon>
        <taxon>fabids</taxon>
        <taxon>Fabales</taxon>
        <taxon>Fabaceae</taxon>
        <taxon>Papilionoideae</taxon>
        <taxon>50 kb inversion clade</taxon>
        <taxon>NPAAA clade</taxon>
        <taxon>indigoferoid/millettioid clade</taxon>
        <taxon>Phaseoleae</taxon>
        <taxon>Mucuna</taxon>
    </lineage>
</organism>
<feature type="region of interest" description="Disordered" evidence="1">
    <location>
        <begin position="197"/>
        <end position="374"/>
    </location>
</feature>
<dbReference type="GO" id="GO:0005643">
    <property type="term" value="C:nuclear pore"/>
    <property type="evidence" value="ECO:0007669"/>
    <property type="project" value="InterPro"/>
</dbReference>
<reference evidence="2" key="1">
    <citation type="submission" date="2018-05" db="EMBL/GenBank/DDBJ databases">
        <title>Draft genome of Mucuna pruriens seed.</title>
        <authorList>
            <person name="Nnadi N.E."/>
            <person name="Vos R."/>
            <person name="Hasami M.H."/>
            <person name="Devisetty U.K."/>
            <person name="Aguiy J.C."/>
        </authorList>
    </citation>
    <scope>NUCLEOTIDE SEQUENCE [LARGE SCALE GENOMIC DNA]</scope>
    <source>
        <strain evidence="2">JCA_2017</strain>
    </source>
</reference>
<dbReference type="InterPro" id="IPR021827">
    <property type="entry name" value="Nup186/Nup192/Nup205"/>
</dbReference>
<accession>A0A371GUF7</accession>
<dbReference type="PANTHER" id="PTHR31344:SF11">
    <property type="entry name" value="NUCLEOLAR PROTEIN GAR2-LIKE PROTEIN"/>
    <property type="match status" value="1"/>
</dbReference>
<feature type="compositionally biased region" description="Basic and acidic residues" evidence="1">
    <location>
        <begin position="266"/>
        <end position="276"/>
    </location>
</feature>
<feature type="compositionally biased region" description="Basic and acidic residues" evidence="1">
    <location>
        <begin position="197"/>
        <end position="219"/>
    </location>
</feature>
<feature type="region of interest" description="Disordered" evidence="1">
    <location>
        <begin position="101"/>
        <end position="165"/>
    </location>
</feature>
<keyword evidence="3" id="KW-1185">Reference proteome</keyword>
<protein>
    <recommendedName>
        <fullName evidence="4">Dilute domain-containing protein</fullName>
    </recommendedName>
</protein>
<feature type="compositionally biased region" description="Basic and acidic residues" evidence="1">
    <location>
        <begin position="328"/>
        <end position="340"/>
    </location>
</feature>
<comment type="caution">
    <text evidence="2">The sequence shown here is derived from an EMBL/GenBank/DDBJ whole genome shotgun (WGS) entry which is preliminary data.</text>
</comment>
<name>A0A371GUF7_MUCPR</name>
<feature type="compositionally biased region" description="Polar residues" evidence="1">
    <location>
        <begin position="343"/>
        <end position="353"/>
    </location>
</feature>
<proteinExistence type="predicted"/>
<dbReference type="EMBL" id="QJKJ01004436">
    <property type="protein sequence ID" value="RDX94188.1"/>
    <property type="molecule type" value="Genomic_DNA"/>
</dbReference>
<sequence length="926" mass="102749">MENGMTGKGKEVGRCGLGNRPPQEPIEIAKRLTIITGHTRPFHVRYKRKMFLGTAHVVLLQRKLVVLSPGKKRGSASTSLVAETEELLWGVGIEFESMKEIEKRKASRNSQTKGSRRTERRENKLHQNNSSKTLNEKGTESKTPQDSRPSANNFISDSNTATENSETYENMVIHYVDDVNRSEEAIAEMKVNEMVAKENKNEVSDDHSSDLEKEQKEGNEEVSDTETGKDSVSSQGDSFTNEDEKGDKASKDPKTKVKVNPSESNRGSRERSDKNTIKLQSKVSLSSQKKPMNSNKGSSKVTNKNTSSTNSKTLKVPVIVSSESSEGVDEKPVQEVKELDTVDGSSNGAQSIGSEDESHETVNAEENGEHEDEAAVELKYEEMELRIEKLEEELREVAALEVSLYSIVPEHGSSAHKVHTPARRLSRLYIHACKHWTQKRRATIAKNTVSGLILVAKSCGNDVSRLTFWLSNTIVLREIISQAFGNSCQASPLKRLAESNGAGKRNDGKPMALKWKGSSNGKPGNGFMPLVEDWQETGTLTFALERVESWIFSRIVESVWWQALTPYMQSPVGDSSNKSIGKLMGPALGDHNQGNFSINLWRNAFYDAFQRLCPVRAGGHECGCLPVLARMVMEQCIARLDVAMFNAILRESALEIPTDPISDPIVDSKVLPIPAGDLSFGSGAQLKNSICTFPPCYFLVVFMLMVELLELQVGNWSRWLTDMFGMDAEEVQENSENDEKHGEDGQHKSFILLNDLSDLLMLPKDMLMDRKITQEVCPSISLSLIIRVLCNFTPDEFCPDLVPGTVLEALNAEIIIERRLSPESARSFPYVAAPVVYMPPSSANVAEKVAETGGKFHLARNVSAVQRRGYTSDEELEELDSPLTSIIDKLPSSPTVNDNGKGNHKEQGSHPTTNARYQLLREVWSM</sequence>
<evidence type="ECO:0000256" key="1">
    <source>
        <dbReference type="SAM" id="MobiDB-lite"/>
    </source>
</evidence>
<feature type="compositionally biased region" description="Basic and acidic residues" evidence="1">
    <location>
        <begin position="242"/>
        <end position="255"/>
    </location>
</feature>
<feature type="region of interest" description="Disordered" evidence="1">
    <location>
        <begin position="1"/>
        <end position="23"/>
    </location>
</feature>
<dbReference type="STRING" id="157652.A0A371GUF7"/>
<evidence type="ECO:0008006" key="4">
    <source>
        <dbReference type="Google" id="ProtNLM"/>
    </source>
</evidence>